<organism evidence="7 8">
    <name type="scientific">Desulfotignum phosphitoxidans DSM 13687</name>
    <dbReference type="NCBI Taxonomy" id="1286635"/>
    <lineage>
        <taxon>Bacteria</taxon>
        <taxon>Pseudomonadati</taxon>
        <taxon>Thermodesulfobacteriota</taxon>
        <taxon>Desulfobacteria</taxon>
        <taxon>Desulfobacterales</taxon>
        <taxon>Desulfobacteraceae</taxon>
        <taxon>Desulfotignum</taxon>
    </lineage>
</organism>
<dbReference type="Gene3D" id="1.10.3720.10">
    <property type="entry name" value="MetI-like"/>
    <property type="match status" value="1"/>
</dbReference>
<dbReference type="InterPro" id="IPR035906">
    <property type="entry name" value="MetI-like_sf"/>
</dbReference>
<dbReference type="PANTHER" id="PTHR43470:SF3">
    <property type="entry name" value="PHOSPHATE TRANSPORT SYSTEM PERMEASE PROTEIN PSTA-RELATED"/>
    <property type="match status" value="1"/>
</dbReference>
<dbReference type="PROSITE" id="PS50928">
    <property type="entry name" value="ABC_TM1"/>
    <property type="match status" value="1"/>
</dbReference>
<name>S0G3B2_9BACT</name>
<sequence length="299" mass="31562">MTIRILGGCLRVFSWGAVLVLTGSVLVLLGYLLVKGVPSLGRDLIFGQVDVLDAVLLKKRVFDGLFPAIAGTLSVVALSVGLAVPVGVCAGIYMSEFATVFQQRVFGLMFDILAGIPSIVIGLFGFSGAIFIHKYISNDFRPCLAVSVAALAFLVLPYITRTTQAAMQGLSIQIRQAALALGATRVQNIFYVLLPRSFSGILSGIILAIGRCAEDTAVIMLTGVVATAGIPGSLLGSYEALPFYIYYISSQYTDAAELMSGYGAAIILLGVCAVLFFLAFLIKRHLAGPAGPARGRFHG</sequence>
<keyword evidence="2 5" id="KW-0812">Transmembrane</keyword>
<feature type="transmembrane region" description="Helical" evidence="5">
    <location>
        <begin position="12"/>
        <end position="34"/>
    </location>
</feature>
<comment type="similarity">
    <text evidence="5">Belongs to the binding-protein-dependent transport system permease family.</text>
</comment>
<accession>S0G3B2</accession>
<dbReference type="PATRIC" id="fig|1286635.3.peg.564"/>
<keyword evidence="8" id="KW-1185">Reference proteome</keyword>
<dbReference type="GO" id="GO:0005886">
    <property type="term" value="C:plasma membrane"/>
    <property type="evidence" value="ECO:0007669"/>
    <property type="project" value="UniProtKB-SubCell"/>
</dbReference>
<feature type="transmembrane region" description="Helical" evidence="5">
    <location>
        <begin position="105"/>
        <end position="131"/>
    </location>
</feature>
<dbReference type="CDD" id="cd06261">
    <property type="entry name" value="TM_PBP2"/>
    <property type="match status" value="1"/>
</dbReference>
<dbReference type="Pfam" id="PF00528">
    <property type="entry name" value="BPD_transp_1"/>
    <property type="match status" value="1"/>
</dbReference>
<feature type="transmembrane region" description="Helical" evidence="5">
    <location>
        <begin position="65"/>
        <end position="93"/>
    </location>
</feature>
<evidence type="ECO:0000256" key="4">
    <source>
        <dbReference type="ARBA" id="ARBA00023136"/>
    </source>
</evidence>
<protein>
    <submittedName>
        <fullName evidence="7">ABC transport system phosphate permease PstA</fullName>
    </submittedName>
</protein>
<evidence type="ECO:0000313" key="8">
    <source>
        <dbReference type="Proteomes" id="UP000014216"/>
    </source>
</evidence>
<evidence type="ECO:0000256" key="1">
    <source>
        <dbReference type="ARBA" id="ARBA00004651"/>
    </source>
</evidence>
<feature type="transmembrane region" description="Helical" evidence="5">
    <location>
        <begin position="143"/>
        <end position="160"/>
    </location>
</feature>
<keyword evidence="4 5" id="KW-0472">Membrane</keyword>
<dbReference type="AlphaFoldDB" id="S0G3B2"/>
<dbReference type="PANTHER" id="PTHR43470">
    <property type="entry name" value="PHOSPHATE TRANSPORT SYSTEM PERMEASE PROTEIN PSTA-RELATED"/>
    <property type="match status" value="1"/>
</dbReference>
<reference evidence="7 8" key="1">
    <citation type="journal article" date="2013" name="Genome Announc.">
        <title>Draft Genome Sequence of Desulfotignum phosphitoxidans DSM 13687 Strain FiPS-3.</title>
        <authorList>
            <person name="Poehlein A."/>
            <person name="Daniel R."/>
            <person name="Simeonova D.D."/>
        </authorList>
    </citation>
    <scope>NUCLEOTIDE SEQUENCE [LARGE SCALE GENOMIC DNA]</scope>
    <source>
        <strain evidence="7 8">DSM 13687</strain>
    </source>
</reference>
<feature type="transmembrane region" description="Helical" evidence="5">
    <location>
        <begin position="258"/>
        <end position="282"/>
    </location>
</feature>
<dbReference type="OrthoDB" id="9807065at2"/>
<evidence type="ECO:0000313" key="7">
    <source>
        <dbReference type="EMBL" id="EMS81390.1"/>
    </source>
</evidence>
<dbReference type="RefSeq" id="WP_006964113.1">
    <property type="nucleotide sequence ID" value="NZ_APJX01000001.1"/>
</dbReference>
<feature type="domain" description="ABC transmembrane type-1" evidence="6">
    <location>
        <begin position="69"/>
        <end position="279"/>
    </location>
</feature>
<evidence type="ECO:0000256" key="2">
    <source>
        <dbReference type="ARBA" id="ARBA00022692"/>
    </source>
</evidence>
<keyword evidence="5" id="KW-0813">Transport</keyword>
<proteinExistence type="inferred from homology"/>
<dbReference type="InterPro" id="IPR000515">
    <property type="entry name" value="MetI-like"/>
</dbReference>
<comment type="subcellular location">
    <subcellularLocation>
        <location evidence="1 5">Cell membrane</location>
        <topology evidence="1 5">Multi-pass membrane protein</topology>
    </subcellularLocation>
</comment>
<feature type="transmembrane region" description="Helical" evidence="5">
    <location>
        <begin position="189"/>
        <end position="210"/>
    </location>
</feature>
<dbReference type="GO" id="GO:0055085">
    <property type="term" value="P:transmembrane transport"/>
    <property type="evidence" value="ECO:0007669"/>
    <property type="project" value="InterPro"/>
</dbReference>
<evidence type="ECO:0000256" key="5">
    <source>
        <dbReference type="RuleBase" id="RU363032"/>
    </source>
</evidence>
<dbReference type="SUPFAM" id="SSF161098">
    <property type="entry name" value="MetI-like"/>
    <property type="match status" value="1"/>
</dbReference>
<evidence type="ECO:0000259" key="6">
    <source>
        <dbReference type="PROSITE" id="PS50928"/>
    </source>
</evidence>
<feature type="transmembrane region" description="Helical" evidence="5">
    <location>
        <begin position="217"/>
        <end position="238"/>
    </location>
</feature>
<dbReference type="EMBL" id="APJX01000001">
    <property type="protein sequence ID" value="EMS81390.1"/>
    <property type="molecule type" value="Genomic_DNA"/>
</dbReference>
<keyword evidence="3 5" id="KW-1133">Transmembrane helix</keyword>
<gene>
    <name evidence="7" type="primary">pstA</name>
    <name evidence="7" type="ORF">Dpo_1c05310</name>
</gene>
<evidence type="ECO:0000256" key="3">
    <source>
        <dbReference type="ARBA" id="ARBA00022989"/>
    </source>
</evidence>
<dbReference type="Proteomes" id="UP000014216">
    <property type="component" value="Unassembled WGS sequence"/>
</dbReference>
<comment type="caution">
    <text evidence="7">The sequence shown here is derived from an EMBL/GenBank/DDBJ whole genome shotgun (WGS) entry which is preliminary data.</text>
</comment>